<dbReference type="SUPFAM" id="SSF82714">
    <property type="entry name" value="Multidrug efflux transporter AcrB TolC docking domain, DN and DC subdomains"/>
    <property type="match status" value="1"/>
</dbReference>
<sequence length="315" mass="33895">MAKFFINRPIFAWVIAIMIMLGGGLAVTQLPVEQYPQIAPPSIQINASYPGANADTLSETVTQVIEQNLNGIDNLEYFSSSSDSAGNASITLTFSSGTDADIAQVQVQNKLQLALPLLPQEVQQQGLSVVKSNNSFLMVLALVSDSPEFTQVDLSDYVASNLQDPVSRTTGVGSVRIFGSPYAMRIWLDPAQLNSYGMTPQDVVLAIREQNNQIAAGQLGGTPAVEGQRLTSSIIAQTRLSSVDEFKNILLRVNNDGSKVRLEDVAEVEMGGENYATIARYNREAATGLAVNLATGANALETAERAEVNNYGMRF</sequence>
<proteinExistence type="predicted"/>
<dbReference type="Gene3D" id="3.30.2090.10">
    <property type="entry name" value="Multidrug efflux transporter AcrB TolC docking domain, DN and DC subdomains"/>
    <property type="match status" value="1"/>
</dbReference>
<dbReference type="PRINTS" id="PR00702">
    <property type="entry name" value="ACRIFLAVINRP"/>
</dbReference>
<organism evidence="1">
    <name type="scientific">Pseudidiomarina aestuarii</name>
    <dbReference type="NCBI Taxonomy" id="624146"/>
    <lineage>
        <taxon>Bacteria</taxon>
        <taxon>Pseudomonadati</taxon>
        <taxon>Pseudomonadota</taxon>
        <taxon>Gammaproteobacteria</taxon>
        <taxon>Alteromonadales</taxon>
        <taxon>Idiomarinaceae</taxon>
        <taxon>Pseudidiomarina</taxon>
    </lineage>
</organism>
<dbReference type="PANTHER" id="PTHR32063:SF13">
    <property type="entry name" value="MULTIDRUG EFFLUX PUMP SUBUNIT ACRB-RELATED"/>
    <property type="match status" value="1"/>
</dbReference>
<dbReference type="GO" id="GO:0042910">
    <property type="term" value="F:xenobiotic transmembrane transporter activity"/>
    <property type="evidence" value="ECO:0007669"/>
    <property type="project" value="TreeGrafter"/>
</dbReference>
<reference evidence="1" key="1">
    <citation type="submission" date="2018-03" db="EMBL/GenBank/DDBJ databases">
        <title>Cross-interface Injection: A General Nanoliter Liquid Handling Method Applied to Single Cells Genome Amplification Automated Nanoliter Liquid Handling Applied to Single Cell Multiple Displacement Amplification.</title>
        <authorList>
            <person name="Yun J."/>
            <person name="Xu P."/>
            <person name="Xu J."/>
            <person name="Dai X."/>
            <person name="Wang Y."/>
            <person name="Zheng X."/>
            <person name="Cao C."/>
            <person name="Yi Q."/>
            <person name="Zhu Y."/>
            <person name="Wang L."/>
            <person name="Dong Z."/>
            <person name="Huang Y."/>
            <person name="Huang L."/>
            <person name="Du W."/>
        </authorList>
    </citation>
    <scope>NUCLEOTIDE SEQUENCE [LARGE SCALE GENOMIC DNA]</scope>
    <source>
        <strain evidence="1">Z-D3-2</strain>
    </source>
</reference>
<dbReference type="FunFam" id="3.30.70.1430:FF:000001">
    <property type="entry name" value="Efflux pump membrane transporter"/>
    <property type="match status" value="1"/>
</dbReference>
<accession>A0A2T4CTN6</accession>
<dbReference type="GO" id="GO:0005886">
    <property type="term" value="C:plasma membrane"/>
    <property type="evidence" value="ECO:0007669"/>
    <property type="project" value="TreeGrafter"/>
</dbReference>
<dbReference type="Pfam" id="PF00873">
    <property type="entry name" value="ACR_tran"/>
    <property type="match status" value="1"/>
</dbReference>
<gene>
    <name evidence="1" type="ORF">C9940_05695</name>
</gene>
<feature type="non-terminal residue" evidence="1">
    <location>
        <position position="315"/>
    </location>
</feature>
<name>A0A2T4CTN6_9GAMM</name>
<comment type="caution">
    <text evidence="1">The sequence shown here is derived from an EMBL/GenBank/DDBJ whole genome shotgun (WGS) entry which is preliminary data.</text>
</comment>
<dbReference type="InterPro" id="IPR001036">
    <property type="entry name" value="Acrflvin-R"/>
</dbReference>
<dbReference type="SUPFAM" id="SSF82693">
    <property type="entry name" value="Multidrug efflux transporter AcrB pore domain, PN1, PN2, PC1 and PC2 subdomains"/>
    <property type="match status" value="2"/>
</dbReference>
<dbReference type="FunFam" id="3.30.2090.10:FF:000001">
    <property type="entry name" value="Efflux pump membrane transporter"/>
    <property type="match status" value="1"/>
</dbReference>
<dbReference type="Gene3D" id="3.30.70.1320">
    <property type="entry name" value="Multidrug efflux transporter AcrB pore domain like"/>
    <property type="match status" value="1"/>
</dbReference>
<dbReference type="InterPro" id="IPR027463">
    <property type="entry name" value="AcrB_DN_DC_subdom"/>
</dbReference>
<evidence type="ECO:0000313" key="1">
    <source>
        <dbReference type="EMBL" id="PTB84872.1"/>
    </source>
</evidence>
<dbReference type="PANTHER" id="PTHR32063">
    <property type="match status" value="1"/>
</dbReference>
<dbReference type="AlphaFoldDB" id="A0A2T4CTN6"/>
<dbReference type="Gene3D" id="1.20.1640.10">
    <property type="entry name" value="Multidrug efflux transporter AcrB transmembrane domain"/>
    <property type="match status" value="1"/>
</dbReference>
<protein>
    <submittedName>
        <fullName evidence="1">Hydrophobe/amphiphile efflux-1 family RND transporter</fullName>
    </submittedName>
</protein>
<dbReference type="Gene3D" id="3.30.70.1430">
    <property type="entry name" value="Multidrug efflux transporter AcrB pore domain"/>
    <property type="match status" value="1"/>
</dbReference>
<dbReference type="EMBL" id="PYVN01000149">
    <property type="protein sequence ID" value="PTB84872.1"/>
    <property type="molecule type" value="Genomic_DNA"/>
</dbReference>